<accession>A0A0F5I783</accession>
<accession>A0A0F5HL85</accession>
<gene>
    <name evidence="1" type="ORF">QY95_00648</name>
</gene>
<comment type="caution">
    <text evidence="1">The sequence shown here is derived from an EMBL/GenBank/DDBJ whole genome shotgun (WGS) entry which is preliminary data.</text>
</comment>
<sequence>MTLNENQITLLQSTLETLHNIKDWEMLTETIIREAVTLLGGGKGEFFVFDMV</sequence>
<organism evidence="1 2">
    <name type="scientific">Bacillus thermotolerans</name>
    <name type="common">Quasibacillus thermotolerans</name>
    <dbReference type="NCBI Taxonomy" id="1221996"/>
    <lineage>
        <taxon>Bacteria</taxon>
        <taxon>Bacillati</taxon>
        <taxon>Bacillota</taxon>
        <taxon>Bacilli</taxon>
        <taxon>Bacillales</taxon>
        <taxon>Bacillaceae</taxon>
        <taxon>Bacillus</taxon>
    </lineage>
</organism>
<proteinExistence type="predicted"/>
<evidence type="ECO:0000313" key="1">
    <source>
        <dbReference type="EMBL" id="KKB41504.1"/>
    </source>
</evidence>
<evidence type="ECO:0000313" key="2">
    <source>
        <dbReference type="Proteomes" id="UP000031563"/>
    </source>
</evidence>
<dbReference type="Proteomes" id="UP000031563">
    <property type="component" value="Unassembled WGS sequence"/>
</dbReference>
<protein>
    <submittedName>
        <fullName evidence="1">Uncharacterized protein</fullName>
    </submittedName>
</protein>
<name>A0A0F5HL85_BACTR</name>
<dbReference type="EMBL" id="JWIR02000021">
    <property type="protein sequence ID" value="KKB41504.1"/>
    <property type="molecule type" value="Genomic_DNA"/>
</dbReference>
<reference evidence="1" key="1">
    <citation type="submission" date="2015-02" db="EMBL/GenBank/DDBJ databases">
        <title>Genome Assembly of Bacillaceae bacterium MTCC 8252.</title>
        <authorList>
            <person name="Verma A."/>
            <person name="Khatri I."/>
            <person name="Mual P."/>
            <person name="Subramanian S."/>
            <person name="Krishnamurthi S."/>
        </authorList>
    </citation>
    <scope>NUCLEOTIDE SEQUENCE [LARGE SCALE GENOMIC DNA]</scope>
    <source>
        <strain evidence="1">MTCC 8252</strain>
    </source>
</reference>
<dbReference type="STRING" id="1221996.QY95_00648"/>
<keyword evidence="2" id="KW-1185">Reference proteome</keyword>
<dbReference type="AlphaFoldDB" id="A0A0F5HL85"/>